<evidence type="ECO:0000313" key="2">
    <source>
        <dbReference type="Proteomes" id="UP000050398"/>
    </source>
</evidence>
<dbReference type="AlphaFoldDB" id="A0A0P6W9I3"/>
<organism evidence="1 2">
    <name type="scientific">Rossellomorea vietnamensis</name>
    <dbReference type="NCBI Taxonomy" id="218284"/>
    <lineage>
        <taxon>Bacteria</taxon>
        <taxon>Bacillati</taxon>
        <taxon>Bacillota</taxon>
        <taxon>Bacilli</taxon>
        <taxon>Bacillales</taxon>
        <taxon>Bacillaceae</taxon>
        <taxon>Rossellomorea</taxon>
    </lineage>
</organism>
<comment type="caution">
    <text evidence="1">The sequence shown here is derived from an EMBL/GenBank/DDBJ whole genome shotgun (WGS) entry which is preliminary data.</text>
</comment>
<dbReference type="Proteomes" id="UP000050398">
    <property type="component" value="Unassembled WGS sequence"/>
</dbReference>
<dbReference type="Pfam" id="PF13076">
    <property type="entry name" value="Fur_reg_FbpA"/>
    <property type="match status" value="1"/>
</dbReference>
<proteinExistence type="predicted"/>
<evidence type="ECO:0008006" key="3">
    <source>
        <dbReference type="Google" id="ProtNLM"/>
    </source>
</evidence>
<dbReference type="OrthoDB" id="2913911at2"/>
<dbReference type="PATRIC" id="fig|218284.4.peg.606"/>
<dbReference type="EMBL" id="LIXZ01000001">
    <property type="protein sequence ID" value="KPL61584.1"/>
    <property type="molecule type" value="Genomic_DNA"/>
</dbReference>
<dbReference type="InterPro" id="IPR025072">
    <property type="entry name" value="Fur_reg_FbpA"/>
</dbReference>
<dbReference type="RefSeq" id="WP_060670592.1">
    <property type="nucleotide sequence ID" value="NZ_JBCNGU010000028.1"/>
</dbReference>
<evidence type="ECO:0000313" key="1">
    <source>
        <dbReference type="EMBL" id="KPL61584.1"/>
    </source>
</evidence>
<gene>
    <name evidence="1" type="ORF">AM506_02865</name>
</gene>
<reference evidence="1 2" key="1">
    <citation type="submission" date="2015-08" db="EMBL/GenBank/DDBJ databases">
        <title>Draft Genome Sequence of Bacillus vietnamensis UCD-SED5.</title>
        <authorList>
            <person name="Lee R.D."/>
            <person name="Jospin G."/>
            <person name="Lang J.M."/>
            <person name="Coil D.A."/>
            <person name="Eisen J.A."/>
        </authorList>
    </citation>
    <scope>NUCLEOTIDE SEQUENCE [LARGE SCALE GENOMIC DNA]</scope>
    <source>
        <strain evidence="1 2">UCD-SED5</strain>
    </source>
</reference>
<name>A0A0P6W9I3_9BACI</name>
<sequence length="61" mass="7192">MLHQETKSGLNKTPENKKDFYIQQLLRIGVYKSFGKQLYELSMDELQEVYLEYYVGGDIAQ</sequence>
<protein>
    <recommendedName>
        <fullName evidence="3">Fur-regulated basic protein FbpA</fullName>
    </recommendedName>
</protein>
<accession>A0A0P6W9I3</accession>